<evidence type="ECO:0000256" key="1">
    <source>
        <dbReference type="SAM" id="Phobius"/>
    </source>
</evidence>
<feature type="transmembrane region" description="Helical" evidence="1">
    <location>
        <begin position="78"/>
        <end position="102"/>
    </location>
</feature>
<accession>A0A662Z9P0</accession>
<evidence type="ECO:0000313" key="3">
    <source>
        <dbReference type="EMBL" id="SFK14599.1"/>
    </source>
</evidence>
<keyword evidence="1" id="KW-0812">Transmembrane</keyword>
<reference evidence="3 4" key="1">
    <citation type="submission" date="2016-10" db="EMBL/GenBank/DDBJ databases">
        <authorList>
            <person name="Varghese N."/>
            <person name="Submissions S."/>
        </authorList>
    </citation>
    <scope>NUCLEOTIDE SEQUENCE [LARGE SCALE GENOMIC DNA]</scope>
    <source>
        <strain evidence="3 4">22B</strain>
    </source>
</reference>
<gene>
    <name evidence="3" type="ORF">SAMN04487865_103015</name>
</gene>
<keyword evidence="4" id="KW-1185">Reference proteome</keyword>
<dbReference type="InterPro" id="IPR002656">
    <property type="entry name" value="Acyl_transf_3_dom"/>
</dbReference>
<feature type="transmembrane region" description="Helical" evidence="1">
    <location>
        <begin position="122"/>
        <end position="143"/>
    </location>
</feature>
<keyword evidence="3" id="KW-0012">Acyltransferase</keyword>
<evidence type="ECO:0000313" key="4">
    <source>
        <dbReference type="Proteomes" id="UP000243374"/>
    </source>
</evidence>
<feature type="transmembrane region" description="Helical" evidence="1">
    <location>
        <begin position="224"/>
        <end position="248"/>
    </location>
</feature>
<keyword evidence="1" id="KW-0472">Membrane</keyword>
<name>A0A662Z9P0_9GAMM</name>
<proteinExistence type="predicted"/>
<dbReference type="RefSeq" id="WP_083396948.1">
    <property type="nucleotide sequence ID" value="NZ_CP047056.1"/>
</dbReference>
<feature type="transmembrane region" description="Helical" evidence="1">
    <location>
        <begin position="12"/>
        <end position="34"/>
    </location>
</feature>
<evidence type="ECO:0000259" key="2">
    <source>
        <dbReference type="Pfam" id="PF01757"/>
    </source>
</evidence>
<feature type="domain" description="Acyltransferase 3" evidence="2">
    <location>
        <begin position="10"/>
        <end position="338"/>
    </location>
</feature>
<feature type="transmembrane region" description="Helical" evidence="1">
    <location>
        <begin position="46"/>
        <end position="66"/>
    </location>
</feature>
<feature type="transmembrane region" description="Helical" evidence="1">
    <location>
        <begin position="260"/>
        <end position="281"/>
    </location>
</feature>
<organism evidence="3 4">
    <name type="scientific">Succinivibrio dextrinosolvens</name>
    <dbReference type="NCBI Taxonomy" id="83771"/>
    <lineage>
        <taxon>Bacteria</taxon>
        <taxon>Pseudomonadati</taxon>
        <taxon>Pseudomonadota</taxon>
        <taxon>Gammaproteobacteria</taxon>
        <taxon>Aeromonadales</taxon>
        <taxon>Succinivibrionaceae</taxon>
        <taxon>Succinivibrio</taxon>
    </lineage>
</organism>
<feature type="transmembrane region" description="Helical" evidence="1">
    <location>
        <begin position="193"/>
        <end position="212"/>
    </location>
</feature>
<dbReference type="Proteomes" id="UP000243374">
    <property type="component" value="Unassembled WGS sequence"/>
</dbReference>
<dbReference type="GO" id="GO:0016747">
    <property type="term" value="F:acyltransferase activity, transferring groups other than amino-acyl groups"/>
    <property type="evidence" value="ECO:0007669"/>
    <property type="project" value="InterPro"/>
</dbReference>
<sequence length="355" mass="40955">MYMIPHNSLHELDYMRLFMAITILLGHCVVFGNFELFGDTTMFFNRWLGGMVVPYFFALTVFFLCIKGDILATSKKMAIRLFSLYLIWSLLYIPIHLCKYLLSKDRAEYIFSALKQFALGNFPLWYLWGGVTGIILLVISIRLLKHRLKLILSISLSLFLMASVFKYIILIDKDFFKFIYSYSDFGKFMVSDAFIRNGIFFGFPFITLGVFIGEQYKQHSILGIRTSIAGVLISFIIGIIEVRFSYVISGYDYAATGNQLKIFLVPSTYFLICLLIELSRFTPIKETRNLRKISGLIYFIHFEIMYFVGFALRKIHTSPYLYNLALGGITLLMSIAVSYSIIKASEKQPALKKLF</sequence>
<feature type="transmembrane region" description="Helical" evidence="1">
    <location>
        <begin position="293"/>
        <end position="312"/>
    </location>
</feature>
<keyword evidence="3" id="KW-0808">Transferase</keyword>
<dbReference type="OrthoDB" id="265992at2"/>
<dbReference type="Pfam" id="PF01757">
    <property type="entry name" value="Acyl_transf_3"/>
    <property type="match status" value="1"/>
</dbReference>
<dbReference type="EMBL" id="FOSF01000030">
    <property type="protein sequence ID" value="SFK14599.1"/>
    <property type="molecule type" value="Genomic_DNA"/>
</dbReference>
<protein>
    <submittedName>
        <fullName evidence="3">Acyltransferase family protein</fullName>
    </submittedName>
</protein>
<feature type="transmembrane region" description="Helical" evidence="1">
    <location>
        <begin position="150"/>
        <end position="171"/>
    </location>
</feature>
<feature type="transmembrane region" description="Helical" evidence="1">
    <location>
        <begin position="324"/>
        <end position="342"/>
    </location>
</feature>
<keyword evidence="1" id="KW-1133">Transmembrane helix</keyword>
<dbReference type="AlphaFoldDB" id="A0A662Z9P0"/>